<evidence type="ECO:0000259" key="4">
    <source>
        <dbReference type="Pfam" id="PF24877"/>
    </source>
</evidence>
<accession>A0A382HQI4</accession>
<evidence type="ECO:0000256" key="2">
    <source>
        <dbReference type="ARBA" id="ARBA00023004"/>
    </source>
</evidence>
<evidence type="ECO:0000256" key="1">
    <source>
        <dbReference type="ARBA" id="ARBA00022723"/>
    </source>
</evidence>
<dbReference type="GO" id="GO:0051536">
    <property type="term" value="F:iron-sulfur cluster binding"/>
    <property type="evidence" value="ECO:0007669"/>
    <property type="project" value="UniProtKB-KW"/>
</dbReference>
<dbReference type="InterPro" id="IPR056740">
    <property type="entry name" value="ILV_EDD_C"/>
</dbReference>
<protein>
    <recommendedName>
        <fullName evidence="4">Dihydroxy-acid/6-phosphogluconate dehydratase C-terminal domain-containing protein</fullName>
    </recommendedName>
</protein>
<dbReference type="PANTHER" id="PTHR43183:SF1">
    <property type="entry name" value="HYPOTHETICAL DIHYDROXY-ACID DEHYDRATASE (EUROFUNG)-RELATED"/>
    <property type="match status" value="1"/>
</dbReference>
<sequence length="116" mass="12670">MPEAGYLPIPKYLAAEGVKDMVRVSDARMSGTAYGTVVLHCSPEAAVGGPLGIVEDGDLIELNVDQKVVNLCLPGKEIHDRMASDRPFLIPLRGWRRLYAEHVNQAHLGADMDFLV</sequence>
<feature type="domain" description="Dihydroxy-acid/6-phosphogluconate dehydratase C-terminal" evidence="4">
    <location>
        <begin position="1"/>
        <end position="110"/>
    </location>
</feature>
<keyword evidence="1" id="KW-0479">Metal-binding</keyword>
<dbReference type="InterPro" id="IPR042096">
    <property type="entry name" value="Dihydro-acid_dehy_C"/>
</dbReference>
<dbReference type="SUPFAM" id="SSF52016">
    <property type="entry name" value="LeuD/IlvD-like"/>
    <property type="match status" value="1"/>
</dbReference>
<reference evidence="5" key="1">
    <citation type="submission" date="2018-05" db="EMBL/GenBank/DDBJ databases">
        <authorList>
            <person name="Lanie J.A."/>
            <person name="Ng W.-L."/>
            <person name="Kazmierczak K.M."/>
            <person name="Andrzejewski T.M."/>
            <person name="Davidsen T.M."/>
            <person name="Wayne K.J."/>
            <person name="Tettelin H."/>
            <person name="Glass J.I."/>
            <person name="Rusch D."/>
            <person name="Podicherti R."/>
            <person name="Tsui H.-C.T."/>
            <person name="Winkler M.E."/>
        </authorList>
    </citation>
    <scope>NUCLEOTIDE SEQUENCE</scope>
</reference>
<dbReference type="InterPro" id="IPR052352">
    <property type="entry name" value="Sugar_Degrad_Dehydratases"/>
</dbReference>
<keyword evidence="3" id="KW-0411">Iron-sulfur</keyword>
<keyword evidence="2" id="KW-0408">Iron</keyword>
<dbReference type="Pfam" id="PF24877">
    <property type="entry name" value="ILV_EDD_C"/>
    <property type="match status" value="1"/>
</dbReference>
<evidence type="ECO:0000256" key="3">
    <source>
        <dbReference type="ARBA" id="ARBA00023014"/>
    </source>
</evidence>
<organism evidence="5">
    <name type="scientific">marine metagenome</name>
    <dbReference type="NCBI Taxonomy" id="408172"/>
    <lineage>
        <taxon>unclassified sequences</taxon>
        <taxon>metagenomes</taxon>
        <taxon>ecological metagenomes</taxon>
    </lineage>
</organism>
<dbReference type="PANTHER" id="PTHR43183">
    <property type="entry name" value="HYPOTHETICAL DIHYDROXYACID DEHYDRATASE (EUROFUNG)-RELATED"/>
    <property type="match status" value="1"/>
</dbReference>
<dbReference type="AlphaFoldDB" id="A0A382HQI4"/>
<gene>
    <name evidence="5" type="ORF">METZ01_LOCUS242498</name>
</gene>
<dbReference type="GO" id="GO:0046872">
    <property type="term" value="F:metal ion binding"/>
    <property type="evidence" value="ECO:0007669"/>
    <property type="project" value="UniProtKB-KW"/>
</dbReference>
<dbReference type="Gene3D" id="3.50.30.80">
    <property type="entry name" value="IlvD/EDD C-terminal domain-like"/>
    <property type="match status" value="1"/>
</dbReference>
<dbReference type="EMBL" id="UINC01062742">
    <property type="protein sequence ID" value="SVB89644.1"/>
    <property type="molecule type" value="Genomic_DNA"/>
</dbReference>
<evidence type="ECO:0000313" key="5">
    <source>
        <dbReference type="EMBL" id="SVB89644.1"/>
    </source>
</evidence>
<proteinExistence type="predicted"/>
<name>A0A382HQI4_9ZZZZ</name>